<keyword evidence="3" id="KW-1185">Reference proteome</keyword>
<dbReference type="PANTHER" id="PTHR42993:SF1">
    <property type="entry name" value="MAOC-LIKE DEHYDRATASE DOMAIN-CONTAINING PROTEIN"/>
    <property type="match status" value="1"/>
</dbReference>
<dbReference type="SUPFAM" id="SSF54637">
    <property type="entry name" value="Thioesterase/thiol ester dehydrase-isomerase"/>
    <property type="match status" value="1"/>
</dbReference>
<comment type="caution">
    <text evidence="2">The sequence shown here is derived from an EMBL/GenBank/DDBJ whole genome shotgun (WGS) entry which is preliminary data.</text>
</comment>
<dbReference type="InterPro" id="IPR039375">
    <property type="entry name" value="NodN-like"/>
</dbReference>
<evidence type="ECO:0000313" key="2">
    <source>
        <dbReference type="EMBL" id="PHZ84158.1"/>
    </source>
</evidence>
<evidence type="ECO:0000259" key="1">
    <source>
        <dbReference type="Pfam" id="PF01575"/>
    </source>
</evidence>
<protein>
    <submittedName>
        <fullName evidence="2">Dehydratase</fullName>
    </submittedName>
</protein>
<dbReference type="AlphaFoldDB" id="A0A2G4YPC2"/>
<accession>A0A2G4YPC2</accession>
<organism evidence="2 3">
    <name type="scientific">Paremcibacter congregatus</name>
    <dbReference type="NCBI Taxonomy" id="2043170"/>
    <lineage>
        <taxon>Bacteria</taxon>
        <taxon>Pseudomonadati</taxon>
        <taxon>Pseudomonadota</taxon>
        <taxon>Alphaproteobacteria</taxon>
        <taxon>Emcibacterales</taxon>
        <taxon>Emcibacteraceae</taxon>
        <taxon>Paremcibacter</taxon>
    </lineage>
</organism>
<feature type="domain" description="MaoC-like" evidence="1">
    <location>
        <begin position="18"/>
        <end position="128"/>
    </location>
</feature>
<name>A0A2G4YPC2_9PROT</name>
<dbReference type="InParanoid" id="A0A2G4YPC2"/>
<dbReference type="RefSeq" id="WP_099474037.1">
    <property type="nucleotide sequence ID" value="NZ_CP041025.1"/>
</dbReference>
<dbReference type="InterPro" id="IPR029069">
    <property type="entry name" value="HotDog_dom_sf"/>
</dbReference>
<sequence length="158" mass="17756">MGQPMAHMKIAIKDIKRYIGREIGVSDWIDISQERVNLFAEATGDFQWVHVDEKRARTELSDGKTIAHNFLLLSMIPQLFDQVVSITGLRYGLNKGGERVRFIKPVSTGSRIRARIGLNKLEYVDQTGMTATFHILMELDGGEKPVLSMDLQLLLVAG</sequence>
<proteinExistence type="predicted"/>
<dbReference type="Pfam" id="PF01575">
    <property type="entry name" value="MaoC_dehydratas"/>
    <property type="match status" value="1"/>
</dbReference>
<dbReference type="InterPro" id="IPR002539">
    <property type="entry name" value="MaoC-like_dom"/>
</dbReference>
<dbReference type="Proteomes" id="UP000229730">
    <property type="component" value="Unassembled WGS sequence"/>
</dbReference>
<evidence type="ECO:0000313" key="3">
    <source>
        <dbReference type="Proteomes" id="UP000229730"/>
    </source>
</evidence>
<dbReference type="PANTHER" id="PTHR42993">
    <property type="entry name" value="MAOC-LIKE DEHYDRATASE DOMAIN-CONTAINING PROTEIN"/>
    <property type="match status" value="1"/>
</dbReference>
<gene>
    <name evidence="2" type="ORF">CRD36_13250</name>
</gene>
<dbReference type="Gene3D" id="3.10.129.10">
    <property type="entry name" value="Hotdog Thioesterase"/>
    <property type="match status" value="1"/>
</dbReference>
<dbReference type="OrthoDB" id="9759612at2"/>
<dbReference type="CDD" id="cd03450">
    <property type="entry name" value="NodN"/>
    <property type="match status" value="1"/>
</dbReference>
<reference evidence="2 3" key="1">
    <citation type="submission" date="2017-10" db="EMBL/GenBank/DDBJ databases">
        <title>Frigbacter circumglobatus gen. nov. sp. nov., isolated from sediment cultured in situ.</title>
        <authorList>
            <person name="Zhao Z."/>
        </authorList>
    </citation>
    <scope>NUCLEOTIDE SEQUENCE [LARGE SCALE GENOMIC DNA]</scope>
    <source>
        <strain evidence="2 3">ZYL</strain>
    </source>
</reference>
<dbReference type="EMBL" id="PDEM01000025">
    <property type="protein sequence ID" value="PHZ84158.1"/>
    <property type="molecule type" value="Genomic_DNA"/>
</dbReference>